<proteinExistence type="predicted"/>
<comment type="caution">
    <text evidence="1">The sequence shown here is derived from an EMBL/GenBank/DDBJ whole genome shotgun (WGS) entry which is preliminary data.</text>
</comment>
<keyword evidence="2" id="KW-1185">Reference proteome</keyword>
<accession>A0ACB9CG62</accession>
<sequence length="208" mass="22781">MRHFSGNHYPWSTVAISGDALAPILSPILENVCKEVKCGQGICKPSNNSIIPFECECSPGWKQLATSDDDDDDDQYLKFLPCVIPNCTLNYSCSIAPSPGQEKEKRGNGSIFDLCRWTDCGGGKCVTTSPFTHNCECSEGYSNLLNLTFSPCFKECSLGSDCKDLGIGFMDRPSPPPPSSSQDRSNQATYRLEGGYVWLIFTFALMAI</sequence>
<gene>
    <name evidence="1" type="ORF">L1987_64340</name>
</gene>
<organism evidence="1 2">
    <name type="scientific">Smallanthus sonchifolius</name>
    <dbReference type="NCBI Taxonomy" id="185202"/>
    <lineage>
        <taxon>Eukaryota</taxon>
        <taxon>Viridiplantae</taxon>
        <taxon>Streptophyta</taxon>
        <taxon>Embryophyta</taxon>
        <taxon>Tracheophyta</taxon>
        <taxon>Spermatophyta</taxon>
        <taxon>Magnoliopsida</taxon>
        <taxon>eudicotyledons</taxon>
        <taxon>Gunneridae</taxon>
        <taxon>Pentapetalae</taxon>
        <taxon>asterids</taxon>
        <taxon>campanulids</taxon>
        <taxon>Asterales</taxon>
        <taxon>Asteraceae</taxon>
        <taxon>Asteroideae</taxon>
        <taxon>Heliantheae alliance</taxon>
        <taxon>Millerieae</taxon>
        <taxon>Smallanthus</taxon>
    </lineage>
</organism>
<reference evidence="2" key="1">
    <citation type="journal article" date="2022" name="Mol. Ecol. Resour.">
        <title>The genomes of chicory, endive, great burdock and yacon provide insights into Asteraceae palaeo-polyploidization history and plant inulin production.</title>
        <authorList>
            <person name="Fan W."/>
            <person name="Wang S."/>
            <person name="Wang H."/>
            <person name="Wang A."/>
            <person name="Jiang F."/>
            <person name="Liu H."/>
            <person name="Zhao H."/>
            <person name="Xu D."/>
            <person name="Zhang Y."/>
        </authorList>
    </citation>
    <scope>NUCLEOTIDE SEQUENCE [LARGE SCALE GENOMIC DNA]</scope>
    <source>
        <strain evidence="2">cv. Yunnan</strain>
    </source>
</reference>
<name>A0ACB9CG62_9ASTR</name>
<dbReference type="Proteomes" id="UP001056120">
    <property type="component" value="Linkage Group LG21"/>
</dbReference>
<evidence type="ECO:0000313" key="1">
    <source>
        <dbReference type="EMBL" id="KAI3733122.1"/>
    </source>
</evidence>
<reference evidence="1 2" key="2">
    <citation type="journal article" date="2022" name="Mol. Ecol. Resour.">
        <title>The genomes of chicory, endive, great burdock and yacon provide insights into Asteraceae paleo-polyploidization history and plant inulin production.</title>
        <authorList>
            <person name="Fan W."/>
            <person name="Wang S."/>
            <person name="Wang H."/>
            <person name="Wang A."/>
            <person name="Jiang F."/>
            <person name="Liu H."/>
            <person name="Zhao H."/>
            <person name="Xu D."/>
            <person name="Zhang Y."/>
        </authorList>
    </citation>
    <scope>NUCLEOTIDE SEQUENCE [LARGE SCALE GENOMIC DNA]</scope>
    <source>
        <strain evidence="2">cv. Yunnan</strain>
        <tissue evidence="1">Leaves</tissue>
    </source>
</reference>
<evidence type="ECO:0000313" key="2">
    <source>
        <dbReference type="Proteomes" id="UP001056120"/>
    </source>
</evidence>
<protein>
    <submittedName>
        <fullName evidence="1">Uncharacterized protein</fullName>
    </submittedName>
</protein>
<dbReference type="EMBL" id="CM042038">
    <property type="protein sequence ID" value="KAI3733122.1"/>
    <property type="molecule type" value="Genomic_DNA"/>
</dbReference>